<evidence type="ECO:0000313" key="4">
    <source>
        <dbReference type="Proteomes" id="UP000305887"/>
    </source>
</evidence>
<dbReference type="EMBL" id="VDFU01000004">
    <property type="protein sequence ID" value="TNC51574.1"/>
    <property type="molecule type" value="Genomic_DNA"/>
</dbReference>
<dbReference type="OrthoDB" id="7847197at2"/>
<reference evidence="3 4" key="1">
    <citation type="submission" date="2019-06" db="EMBL/GenBank/DDBJ databases">
        <title>YIM 131921 draft genome.</title>
        <authorList>
            <person name="Jiang L."/>
        </authorList>
    </citation>
    <scope>NUCLEOTIDE SEQUENCE [LARGE SCALE GENOMIC DNA]</scope>
    <source>
        <strain evidence="3 4">YIM 131921</strain>
    </source>
</reference>
<sequence length="785" mass="82344">MKVAALVLALVWGGAAWAQDVSVRGGEHETFSRLVLRVPRGAPWSLEPAPGGYDLQLPPSVMFDVSRAFDKIPRNRVALLTPWGDGRLRLSVPCDCHAQAYLVSDVDLVVDVIDGPPPLGGIAPGDRLAAPLTGMGMLPLLTETLPVAPALGPLASLARVTEAPPAEEAAPTEAERVDQTRLAILEGMAQAATEGFLDLDPSAQDQEPVLSGEDPAPSTTVKHDQVPDSPHPNPAVTPEEAVGGPARPGVAFHTASDVPSTRPTLGARGTTCLPDESFDLTAWAGEGDFKTELPARLAQVTDGRDRLDPNGVEDLAQAYLAFGFGREALTALSMDGASSRERDLLRLMARIVDDEPVPTDAMDDQASCLGKVSLWRALARKSIRMTGDGERTAMTLALRALPDEVRSLLAPRLAGLFLDQGDALAARDIAALAEHGGTAVELAQAAIVEEIEGPGPALEELETIAESDPRMTPDAMVDLIDLSIEEGRSVSDNTLELARALRFENEGEGARALLLAEARALTADMRFDEALALLEDERQLNPAEDVNEALVATVVALTEKLDDASFLELALGALPEGLPSAAVDPVARRLAELGFPQEAWSLRAPPALPSAAPLEPEAEADRTVSAARPPVEEPLQEEPDDQEPVAGALVLPEGQEPDQQAALADDPAPPAERETALPQLSALPPLPILAEPLPVAPGQEVEPPVLPVPIAVPASPQPLPTEAATPEPIPPATVLAAAPAVPAANPAVPLPENALMTLAERRELLGRAQEARARAAALLAAAPIE</sequence>
<evidence type="ECO:0000313" key="3">
    <source>
        <dbReference type="EMBL" id="TNC51574.1"/>
    </source>
</evidence>
<dbReference type="RefSeq" id="WP_139075693.1">
    <property type="nucleotide sequence ID" value="NZ_VDFU01000004.1"/>
</dbReference>
<comment type="caution">
    <text evidence="3">The sequence shown here is derived from an EMBL/GenBank/DDBJ whole genome shotgun (WGS) entry which is preliminary data.</text>
</comment>
<keyword evidence="4" id="KW-1185">Reference proteome</keyword>
<dbReference type="AlphaFoldDB" id="A0A5C4N2G8"/>
<protein>
    <submittedName>
        <fullName evidence="3">Uncharacterized protein</fullName>
    </submittedName>
</protein>
<feature type="region of interest" description="Disordered" evidence="1">
    <location>
        <begin position="607"/>
        <end position="626"/>
    </location>
</feature>
<feature type="region of interest" description="Disordered" evidence="1">
    <location>
        <begin position="201"/>
        <end position="270"/>
    </location>
</feature>
<feature type="chain" id="PRO_5022947479" evidence="2">
    <location>
        <begin position="19"/>
        <end position="785"/>
    </location>
</feature>
<gene>
    <name evidence="3" type="ORF">FHG66_05270</name>
</gene>
<dbReference type="Proteomes" id="UP000305887">
    <property type="component" value="Unassembled WGS sequence"/>
</dbReference>
<name>A0A5C4N2G8_9RHOB</name>
<keyword evidence="2" id="KW-0732">Signal</keyword>
<evidence type="ECO:0000256" key="1">
    <source>
        <dbReference type="SAM" id="MobiDB-lite"/>
    </source>
</evidence>
<feature type="signal peptide" evidence="2">
    <location>
        <begin position="1"/>
        <end position="18"/>
    </location>
</feature>
<accession>A0A5C4N2G8</accession>
<organism evidence="3 4">
    <name type="scientific">Rubellimicrobium rubrum</name>
    <dbReference type="NCBI Taxonomy" id="2585369"/>
    <lineage>
        <taxon>Bacteria</taxon>
        <taxon>Pseudomonadati</taxon>
        <taxon>Pseudomonadota</taxon>
        <taxon>Alphaproteobacteria</taxon>
        <taxon>Rhodobacterales</taxon>
        <taxon>Roseobacteraceae</taxon>
        <taxon>Rubellimicrobium</taxon>
    </lineage>
</organism>
<evidence type="ECO:0000256" key="2">
    <source>
        <dbReference type="SAM" id="SignalP"/>
    </source>
</evidence>
<proteinExistence type="predicted"/>